<dbReference type="EMBL" id="QGLF01000002">
    <property type="protein sequence ID" value="PWR22410.1"/>
    <property type="molecule type" value="Genomic_DNA"/>
</dbReference>
<comment type="similarity">
    <text evidence="1 9 10">Belongs to the DNA mismatch repair MutS family.</text>
</comment>
<dbReference type="Gene3D" id="1.10.1420.10">
    <property type="match status" value="2"/>
</dbReference>
<dbReference type="Pfam" id="PF00488">
    <property type="entry name" value="MutS_V"/>
    <property type="match status" value="1"/>
</dbReference>
<dbReference type="SMART" id="SM00534">
    <property type="entry name" value="MUTSac"/>
    <property type="match status" value="1"/>
</dbReference>
<dbReference type="Pfam" id="PF05188">
    <property type="entry name" value="MutS_II"/>
    <property type="match status" value="1"/>
</dbReference>
<dbReference type="Gene3D" id="6.10.140.430">
    <property type="match status" value="1"/>
</dbReference>
<protein>
    <recommendedName>
        <fullName evidence="2 9">DNA mismatch repair protein MutS</fullName>
    </recommendedName>
</protein>
<keyword evidence="13" id="KW-1185">Reference proteome</keyword>
<keyword evidence="6 9" id="KW-0238">DNA-binding</keyword>
<dbReference type="OrthoDB" id="9802448at2"/>
<dbReference type="InterPro" id="IPR016151">
    <property type="entry name" value="DNA_mismatch_repair_MutS_N"/>
</dbReference>
<dbReference type="Pfam" id="PF05190">
    <property type="entry name" value="MutS_IV"/>
    <property type="match status" value="1"/>
</dbReference>
<keyword evidence="3 9" id="KW-0547">Nucleotide-binding</keyword>
<evidence type="ECO:0000313" key="12">
    <source>
        <dbReference type="EMBL" id="PWR22410.1"/>
    </source>
</evidence>
<evidence type="ECO:0000259" key="11">
    <source>
        <dbReference type="PROSITE" id="PS00486"/>
    </source>
</evidence>
<dbReference type="GO" id="GO:0003684">
    <property type="term" value="F:damaged DNA binding"/>
    <property type="evidence" value="ECO:0007669"/>
    <property type="project" value="UniProtKB-UniRule"/>
</dbReference>
<dbReference type="PANTHER" id="PTHR11361">
    <property type="entry name" value="DNA MISMATCH REPAIR PROTEIN MUTS FAMILY MEMBER"/>
    <property type="match status" value="1"/>
</dbReference>
<evidence type="ECO:0000256" key="3">
    <source>
        <dbReference type="ARBA" id="ARBA00022741"/>
    </source>
</evidence>
<reference evidence="13" key="1">
    <citation type="submission" date="2018-05" db="EMBL/GenBank/DDBJ databases">
        <title>Zavarzinia sp. HR-AS.</title>
        <authorList>
            <person name="Lee Y."/>
            <person name="Jeon C.O."/>
        </authorList>
    </citation>
    <scope>NUCLEOTIDE SEQUENCE [LARGE SCALE GENOMIC DNA]</scope>
    <source>
        <strain evidence="13">DSM 1231</strain>
    </source>
</reference>
<dbReference type="SMART" id="SM00533">
    <property type="entry name" value="MUTSd"/>
    <property type="match status" value="1"/>
</dbReference>
<evidence type="ECO:0000256" key="4">
    <source>
        <dbReference type="ARBA" id="ARBA00022763"/>
    </source>
</evidence>
<dbReference type="InterPro" id="IPR000432">
    <property type="entry name" value="DNA_mismatch_repair_MutS_C"/>
</dbReference>
<organism evidence="12 13">
    <name type="scientific">Zavarzinia compransoris</name>
    <dbReference type="NCBI Taxonomy" id="1264899"/>
    <lineage>
        <taxon>Bacteria</taxon>
        <taxon>Pseudomonadati</taxon>
        <taxon>Pseudomonadota</taxon>
        <taxon>Alphaproteobacteria</taxon>
        <taxon>Rhodospirillales</taxon>
        <taxon>Zavarziniaceae</taxon>
        <taxon>Zavarzinia</taxon>
    </lineage>
</organism>
<dbReference type="InterPro" id="IPR036187">
    <property type="entry name" value="DNA_mismatch_repair_MutS_sf"/>
</dbReference>
<feature type="domain" description="DNA mismatch repair proteins mutS family" evidence="11">
    <location>
        <begin position="720"/>
        <end position="736"/>
    </location>
</feature>
<dbReference type="InterPro" id="IPR007695">
    <property type="entry name" value="DNA_mismatch_repair_MutS-lik_N"/>
</dbReference>
<keyword evidence="4 9" id="KW-0227">DNA damage</keyword>
<keyword evidence="5 9" id="KW-0067">ATP-binding</keyword>
<comment type="function">
    <text evidence="8 9">This protein is involved in the repair of mismatches in DNA. It is possible that it carries out the mismatch recognition step. This protein has a weak ATPase activity.</text>
</comment>
<evidence type="ECO:0000313" key="13">
    <source>
        <dbReference type="Proteomes" id="UP000246077"/>
    </source>
</evidence>
<dbReference type="SUPFAM" id="SSF53150">
    <property type="entry name" value="DNA repair protein MutS, domain II"/>
    <property type="match status" value="1"/>
</dbReference>
<dbReference type="InterPro" id="IPR005748">
    <property type="entry name" value="DNA_mismatch_repair_MutS"/>
</dbReference>
<dbReference type="GO" id="GO:0005829">
    <property type="term" value="C:cytosol"/>
    <property type="evidence" value="ECO:0007669"/>
    <property type="project" value="TreeGrafter"/>
</dbReference>
<dbReference type="RefSeq" id="WP_109921053.1">
    <property type="nucleotide sequence ID" value="NZ_QGLF01000002.1"/>
</dbReference>
<evidence type="ECO:0000256" key="10">
    <source>
        <dbReference type="RuleBase" id="RU003756"/>
    </source>
</evidence>
<dbReference type="GO" id="GO:0005524">
    <property type="term" value="F:ATP binding"/>
    <property type="evidence" value="ECO:0007669"/>
    <property type="project" value="UniProtKB-UniRule"/>
</dbReference>
<dbReference type="InterPro" id="IPR007696">
    <property type="entry name" value="DNA_mismatch_repair_MutS_core"/>
</dbReference>
<dbReference type="SUPFAM" id="SSF52540">
    <property type="entry name" value="P-loop containing nucleoside triphosphate hydrolases"/>
    <property type="match status" value="1"/>
</dbReference>
<evidence type="ECO:0000256" key="7">
    <source>
        <dbReference type="ARBA" id="ARBA00023204"/>
    </source>
</evidence>
<dbReference type="InterPro" id="IPR045076">
    <property type="entry name" value="MutS"/>
</dbReference>
<keyword evidence="7 9" id="KW-0234">DNA repair</keyword>
<accession>A0A317E825</accession>
<dbReference type="PROSITE" id="PS00486">
    <property type="entry name" value="DNA_MISMATCH_REPAIR_2"/>
    <property type="match status" value="1"/>
</dbReference>
<dbReference type="PIRSF" id="PIRSF037677">
    <property type="entry name" value="DNA_mis_repair_Msh6"/>
    <property type="match status" value="1"/>
</dbReference>
<dbReference type="GO" id="GO:0140664">
    <property type="term" value="F:ATP-dependent DNA damage sensor activity"/>
    <property type="evidence" value="ECO:0007669"/>
    <property type="project" value="InterPro"/>
</dbReference>
<dbReference type="AlphaFoldDB" id="A0A317E825"/>
<dbReference type="FunFam" id="3.40.1170.10:FF:000001">
    <property type="entry name" value="DNA mismatch repair protein MutS"/>
    <property type="match status" value="1"/>
</dbReference>
<dbReference type="InterPro" id="IPR017261">
    <property type="entry name" value="DNA_mismatch_repair_MutS/MSH"/>
</dbReference>
<dbReference type="Proteomes" id="UP000246077">
    <property type="component" value="Unassembled WGS sequence"/>
</dbReference>
<dbReference type="NCBIfam" id="TIGR01070">
    <property type="entry name" value="mutS1"/>
    <property type="match status" value="1"/>
</dbReference>
<dbReference type="InterPro" id="IPR027417">
    <property type="entry name" value="P-loop_NTPase"/>
</dbReference>
<dbReference type="PANTHER" id="PTHR11361:SF34">
    <property type="entry name" value="DNA MISMATCH REPAIR PROTEIN MSH1, MITOCHONDRIAL"/>
    <property type="match status" value="1"/>
</dbReference>
<evidence type="ECO:0000256" key="8">
    <source>
        <dbReference type="ARBA" id="ARBA00024647"/>
    </source>
</evidence>
<dbReference type="GO" id="GO:0030983">
    <property type="term" value="F:mismatched DNA binding"/>
    <property type="evidence" value="ECO:0007669"/>
    <property type="project" value="InterPro"/>
</dbReference>
<evidence type="ECO:0000256" key="1">
    <source>
        <dbReference type="ARBA" id="ARBA00006271"/>
    </source>
</evidence>
<dbReference type="SUPFAM" id="SSF48334">
    <property type="entry name" value="DNA repair protein MutS, domain III"/>
    <property type="match status" value="1"/>
</dbReference>
<dbReference type="HAMAP" id="MF_00096">
    <property type="entry name" value="MutS"/>
    <property type="match status" value="1"/>
</dbReference>
<dbReference type="Gene3D" id="3.30.420.110">
    <property type="entry name" value="MutS, connector domain"/>
    <property type="match status" value="1"/>
</dbReference>
<evidence type="ECO:0000256" key="6">
    <source>
        <dbReference type="ARBA" id="ARBA00023125"/>
    </source>
</evidence>
<evidence type="ECO:0000256" key="2">
    <source>
        <dbReference type="ARBA" id="ARBA00021982"/>
    </source>
</evidence>
<dbReference type="InterPro" id="IPR007860">
    <property type="entry name" value="DNA_mmatch_repair_MutS_con_dom"/>
</dbReference>
<dbReference type="Pfam" id="PF05192">
    <property type="entry name" value="MutS_III"/>
    <property type="match status" value="1"/>
</dbReference>
<evidence type="ECO:0000256" key="5">
    <source>
        <dbReference type="ARBA" id="ARBA00022840"/>
    </source>
</evidence>
<dbReference type="Gene3D" id="3.40.1170.10">
    <property type="entry name" value="DNA repair protein MutS, domain I"/>
    <property type="match status" value="1"/>
</dbReference>
<dbReference type="InterPro" id="IPR007861">
    <property type="entry name" value="DNA_mismatch_repair_MutS_clamp"/>
</dbReference>
<feature type="binding site" evidence="9">
    <location>
        <begin position="646"/>
        <end position="653"/>
    </location>
    <ligand>
        <name>ATP</name>
        <dbReference type="ChEBI" id="CHEBI:30616"/>
    </ligand>
</feature>
<dbReference type="InterPro" id="IPR036678">
    <property type="entry name" value="MutS_con_dom_sf"/>
</dbReference>
<dbReference type="NCBIfam" id="NF003810">
    <property type="entry name" value="PRK05399.1"/>
    <property type="match status" value="1"/>
</dbReference>
<dbReference type="GO" id="GO:0006298">
    <property type="term" value="P:mismatch repair"/>
    <property type="evidence" value="ECO:0007669"/>
    <property type="project" value="UniProtKB-UniRule"/>
</dbReference>
<sequence>MPDNPQALESEISDAPDLAGATPMMTQYLSIKAAHPGCLLFYRMGDFYEMFFEDAETAAAALDITLTKRGKHQGEDIAMCGVPVHAADAYLSRLIRKGFKVAICEQAEDPAEAKKRAGKTLVRREVVRIVTPGTLTEETLLDARANNLLAALGGAEGKLALAFADVSTGLFEVAALDPEQLGAELARIAPGELLVSDRRLQDPALLALDGLYDDRLTPLPAARFDSGTAERRLREIFGVGTLDGFGAFSRAELSALGALLAYVELTQKGRVARLRPPRRVAPGSAMAIDAATRRSLELIQGPDGGRGGSLLAVMDETVTGAGARLLRQWLSSPLTGVGAIEDRLDAVDHLLRQGTLRQGLRTLLRRLPDLERALARLALGRGGPRDLAAVGQGLALLPEVGSRFLHADLSPPPAALARALERLGEHGHLAARLSGAIVAEPPALARDGGFVAPEWSPALDEERRLRDEGRRLVAALEARLRAETGIGALKVRHNNVLGYHIEVTPLHADKLAAEDRFIHRQTLAGAVRFTTVELSDLADRIARAGDRATAMEVEIFDGLVAEVLATAATIAEAALGLAEIDVAAGLAELAEKRRYTRPRIEDSAAFHIEGGRHPVVEAGFGLGREGDFVANDCDLGPGSRLWLLTGPNMAGKSTFLRQNALIAVMAQAGSFVPAAGATIGTIDRLFSRVGAADDLARGRSTFMVEMVEAAAILNQATARSLVILDELGRGTATYDGLSIAWAAIEHLHDVNRTRALFATHYHELTVLAERLAEVAAHTVKVREWKGEVVFLHEVVRGTADRSYGIQVAKLAGLPGAVIARAEDVLHRLESGRAGSAGGRADMAALADDLPLFAALAARPAPKAPPADPAAAALAEALRALAPDDLSPREALDALYRLKALLT</sequence>
<proteinExistence type="inferred from homology"/>
<dbReference type="SUPFAM" id="SSF55271">
    <property type="entry name" value="DNA repair protein MutS, domain I"/>
    <property type="match status" value="1"/>
</dbReference>
<evidence type="ECO:0000256" key="9">
    <source>
        <dbReference type="HAMAP-Rule" id="MF_00096"/>
    </source>
</evidence>
<gene>
    <name evidence="9" type="primary">mutS</name>
    <name evidence="12" type="ORF">DKG75_07160</name>
</gene>
<comment type="caution">
    <text evidence="12">The sequence shown here is derived from an EMBL/GenBank/DDBJ whole genome shotgun (WGS) entry which is preliminary data.</text>
</comment>
<dbReference type="Pfam" id="PF01624">
    <property type="entry name" value="MutS_I"/>
    <property type="match status" value="1"/>
</dbReference>
<dbReference type="CDD" id="cd03284">
    <property type="entry name" value="ABC_MutS1"/>
    <property type="match status" value="1"/>
</dbReference>
<dbReference type="Gene3D" id="3.40.50.300">
    <property type="entry name" value="P-loop containing nucleotide triphosphate hydrolases"/>
    <property type="match status" value="1"/>
</dbReference>
<name>A0A317E825_9PROT</name>